<dbReference type="Pfam" id="PF23598">
    <property type="entry name" value="LRR_14"/>
    <property type="match status" value="1"/>
</dbReference>
<organism evidence="9 10">
    <name type="scientific">Rubroshorea leprosula</name>
    <dbReference type="NCBI Taxonomy" id="152421"/>
    <lineage>
        <taxon>Eukaryota</taxon>
        <taxon>Viridiplantae</taxon>
        <taxon>Streptophyta</taxon>
        <taxon>Embryophyta</taxon>
        <taxon>Tracheophyta</taxon>
        <taxon>Spermatophyta</taxon>
        <taxon>Magnoliopsida</taxon>
        <taxon>eudicotyledons</taxon>
        <taxon>Gunneridae</taxon>
        <taxon>Pentapetalae</taxon>
        <taxon>rosids</taxon>
        <taxon>malvids</taxon>
        <taxon>Malvales</taxon>
        <taxon>Dipterocarpaceae</taxon>
        <taxon>Rubroshorea</taxon>
    </lineage>
</organism>
<dbReference type="Pfam" id="PF00931">
    <property type="entry name" value="NB-ARC"/>
    <property type="match status" value="1"/>
</dbReference>
<keyword evidence="3" id="KW-0611">Plant defense</keyword>
<dbReference type="GO" id="GO:0006952">
    <property type="term" value="P:defense response"/>
    <property type="evidence" value="ECO:0007669"/>
    <property type="project" value="UniProtKB-KW"/>
</dbReference>
<evidence type="ECO:0000256" key="2">
    <source>
        <dbReference type="ARBA" id="ARBA00022741"/>
    </source>
</evidence>
<reference evidence="9 10" key="1">
    <citation type="journal article" date="2021" name="Commun. Biol.">
        <title>The genome of Shorea leprosula (Dipterocarpaceae) highlights the ecological relevance of drought in aseasonal tropical rainforests.</title>
        <authorList>
            <person name="Ng K.K.S."/>
            <person name="Kobayashi M.J."/>
            <person name="Fawcett J.A."/>
            <person name="Hatakeyama M."/>
            <person name="Paape T."/>
            <person name="Ng C.H."/>
            <person name="Ang C.C."/>
            <person name="Tnah L.H."/>
            <person name="Lee C.T."/>
            <person name="Nishiyama T."/>
            <person name="Sese J."/>
            <person name="O'Brien M.J."/>
            <person name="Copetti D."/>
            <person name="Mohd Noor M.I."/>
            <person name="Ong R.C."/>
            <person name="Putra M."/>
            <person name="Sireger I.Z."/>
            <person name="Indrioko S."/>
            <person name="Kosugi Y."/>
            <person name="Izuno A."/>
            <person name="Isagi Y."/>
            <person name="Lee S.L."/>
            <person name="Shimizu K.K."/>
        </authorList>
    </citation>
    <scope>NUCLEOTIDE SEQUENCE [LARGE SCALE GENOMIC DNA]</scope>
    <source>
        <strain evidence="9">214</strain>
    </source>
</reference>
<dbReference type="GO" id="GO:0043531">
    <property type="term" value="F:ADP binding"/>
    <property type="evidence" value="ECO:0007669"/>
    <property type="project" value="InterPro"/>
</dbReference>
<dbReference type="Gene3D" id="1.10.8.430">
    <property type="entry name" value="Helical domain of apoptotic protease-activating factors"/>
    <property type="match status" value="1"/>
</dbReference>
<evidence type="ECO:0000256" key="3">
    <source>
        <dbReference type="ARBA" id="ARBA00022821"/>
    </source>
</evidence>
<feature type="domain" description="NB-ARC" evidence="5">
    <location>
        <begin position="189"/>
        <end position="359"/>
    </location>
</feature>
<evidence type="ECO:0000259" key="7">
    <source>
        <dbReference type="Pfam" id="PF23559"/>
    </source>
</evidence>
<dbReference type="Gene3D" id="3.80.10.10">
    <property type="entry name" value="Ribonuclease Inhibitor"/>
    <property type="match status" value="3"/>
</dbReference>
<dbReference type="InterPro" id="IPR002182">
    <property type="entry name" value="NB-ARC"/>
</dbReference>
<dbReference type="InterPro" id="IPR041118">
    <property type="entry name" value="Rx_N"/>
</dbReference>
<dbReference type="Gene3D" id="1.10.10.10">
    <property type="entry name" value="Winged helix-like DNA-binding domain superfamily/Winged helix DNA-binding domain"/>
    <property type="match status" value="1"/>
</dbReference>
<dbReference type="PANTHER" id="PTHR36766">
    <property type="entry name" value="PLANT BROAD-SPECTRUM MILDEW RESISTANCE PROTEIN RPW8"/>
    <property type="match status" value="1"/>
</dbReference>
<dbReference type="Pfam" id="PF18052">
    <property type="entry name" value="Rx_N"/>
    <property type="match status" value="1"/>
</dbReference>
<dbReference type="InterPro" id="IPR055414">
    <property type="entry name" value="LRR_R13L4/SHOC2-like"/>
</dbReference>
<accession>A0AAV5MCW5</accession>
<sequence length="1338" mass="152393">MEVLSFVGGSLLSVTFDLLLKKLYEYLSDQLRNPKGEVLTQMERWKTFLSEIIAVLQQAEENPVANQFIKSCLDDLRNLAYDMEDLLEEFVIDAKRSELTTKFKASTSKGLKVKSRLQNLFRSQAKPNGKISCRLKSLKDIASRLEQIEKEMHILGPINLAIEDKKKCHIIAERLESSILEYEVMGRDSDKDAILLRLLEDRGSLEQDFVIPIVGMGGLGKTTLARLIYNDQKLDGKFDLKAWVCVYDVFDVARITRTILEQITREKCDLNDFDSRQKKLKEKLSGHKFLLVLDDVWDKKYGNWEKLKRPFMSGALGSKIIVTTRNMDVGKMMRGNDGVYNLELLQVNACLPLFTLHALGEKDSAAHPNLQDVGERLVERCKRLPLALKTLGGVLQVKQGHDEWEKIYNSNIWSSSKDRSDIFPVLILSYNDLPFHLKRCFAYCALFPNDYEFDKMELVRLWMAEGLLQQQSGGKKQMEEDTGHEYFQELLLRSLFQPSSRVESRFVMHDLINDLATNIAKGIYCNLEGSMGDEKLEKVHHLSFTPHFYEFPKRFTILNKLKHLRTFLSLRALDVYNASYLSNGILHGFLPALNRLRVLSLRGYLISKLPDFVEKLKHIRYIDLSGTRIKCLPESVGSLLFLQTLLLSGCGELTQLPTTIGNLIDLHHLDIFATPHLNKMPSEIGNLKNLVTLPKFIVGKASGTMMRLSALKNLSQLRGRLSILDPENVSHVRDAVEANLDKIHGLEELVLEGWWTAPDNDRDESVLSWGCTFLPSLGRLPVLKKLVIEWMDAIEAVGPEFYGRHDSFPSLEELEFRWMHNWKEWTSPNGSEGEFPCLRRLVIHHCPKLLGQLPSNLSSLKELDVVSCHPMLLKSMVDLTSLTKFRIQKISELTCLPKSFIQSLTTLETLDIECCEDLTCLWEEGAEIEQNLLPFNLKHLTLQECGALESLPNAIMMRMDESSSSNSSMLMLRLERLEIDYCPSLKSFPRGKLPISLKHLKIAVCESLESLPDVDGGNNNSNLHLEIANVPCLYSSKDCDQPPAFLKKFGVRYCNWLESFPERMLQRCTGLQSLSIDSCKILKSLPTFDCVTNLVELSIYHCEALGSLPEELGLYTPNLKDLKILVCMNFKSLPNTMYQLKSLQILWMEKCPGIEFIPDGGLPLNLTELKLRCKNLKPLPNTMYQLTSLQHLEVAGGALMSLQRLTIDQKFPQDIVLPSSLTYLQIWDEENLESIPGGLFQNLSSLQELWICGCPKLQSLPREAFPPSLGQLCISGCPHLKRQRFEEKGDYWTLTYSIPNVLILELFVSPFFLILIPMHGDQVDIEKLFSCNKSVELS</sequence>
<dbReference type="Gene3D" id="3.40.50.300">
    <property type="entry name" value="P-loop containing nucleotide triphosphate hydrolases"/>
    <property type="match status" value="1"/>
</dbReference>
<dbReference type="GO" id="GO:0051707">
    <property type="term" value="P:response to other organism"/>
    <property type="evidence" value="ECO:0007669"/>
    <property type="project" value="UniProtKB-ARBA"/>
</dbReference>
<dbReference type="InterPro" id="IPR032675">
    <property type="entry name" value="LRR_dom_sf"/>
</dbReference>
<dbReference type="PANTHER" id="PTHR36766:SF51">
    <property type="entry name" value="DISEASE RESISTANCE RPP13-LIKE PROTEIN 1"/>
    <property type="match status" value="1"/>
</dbReference>
<dbReference type="FunFam" id="3.40.50.300:FF:001091">
    <property type="entry name" value="Probable disease resistance protein At1g61300"/>
    <property type="match status" value="1"/>
</dbReference>
<keyword evidence="1" id="KW-0677">Repeat</keyword>
<dbReference type="InterPro" id="IPR036388">
    <property type="entry name" value="WH-like_DNA-bd_sf"/>
</dbReference>
<evidence type="ECO:0000256" key="1">
    <source>
        <dbReference type="ARBA" id="ARBA00022737"/>
    </source>
</evidence>
<dbReference type="EMBL" id="BPVZ01000226">
    <property type="protein sequence ID" value="GKV47353.1"/>
    <property type="molecule type" value="Genomic_DNA"/>
</dbReference>
<keyword evidence="10" id="KW-1185">Reference proteome</keyword>
<evidence type="ECO:0000313" key="9">
    <source>
        <dbReference type="EMBL" id="GKV47353.1"/>
    </source>
</evidence>
<dbReference type="SUPFAM" id="SSF52058">
    <property type="entry name" value="L domain-like"/>
    <property type="match status" value="2"/>
</dbReference>
<feature type="domain" description="Disease resistance protein winged helix" evidence="7">
    <location>
        <begin position="446"/>
        <end position="516"/>
    </location>
</feature>
<proteinExistence type="predicted"/>
<evidence type="ECO:0008006" key="11">
    <source>
        <dbReference type="Google" id="ProtNLM"/>
    </source>
</evidence>
<dbReference type="InterPro" id="IPR042197">
    <property type="entry name" value="Apaf_helical"/>
</dbReference>
<feature type="domain" description="Disease resistance R13L4/SHOC-2-like LRR" evidence="8">
    <location>
        <begin position="596"/>
        <end position="843"/>
    </location>
</feature>
<evidence type="ECO:0000313" key="10">
    <source>
        <dbReference type="Proteomes" id="UP001054252"/>
    </source>
</evidence>
<comment type="caution">
    <text evidence="9">The sequence shown here is derived from an EMBL/GenBank/DDBJ whole genome shotgun (WGS) entry which is preliminary data.</text>
</comment>
<dbReference type="PRINTS" id="PR00364">
    <property type="entry name" value="DISEASERSIST"/>
</dbReference>
<dbReference type="Gene3D" id="1.20.5.4130">
    <property type="match status" value="1"/>
</dbReference>
<dbReference type="InterPro" id="IPR058922">
    <property type="entry name" value="WHD_DRP"/>
</dbReference>
<name>A0AAV5MCW5_9ROSI</name>
<dbReference type="Proteomes" id="UP001054252">
    <property type="component" value="Unassembled WGS sequence"/>
</dbReference>
<dbReference type="FunFam" id="1.10.10.10:FF:000322">
    <property type="entry name" value="Probable disease resistance protein At1g63360"/>
    <property type="match status" value="1"/>
</dbReference>
<dbReference type="SUPFAM" id="SSF52540">
    <property type="entry name" value="P-loop containing nucleoside triphosphate hydrolases"/>
    <property type="match status" value="1"/>
</dbReference>
<protein>
    <recommendedName>
        <fullName evidence="11">Disease resistance RPP13-like protein 1</fullName>
    </recommendedName>
</protein>
<evidence type="ECO:0000259" key="5">
    <source>
        <dbReference type="Pfam" id="PF00931"/>
    </source>
</evidence>
<dbReference type="Pfam" id="PF23559">
    <property type="entry name" value="WHD_DRP"/>
    <property type="match status" value="1"/>
</dbReference>
<dbReference type="InterPro" id="IPR027417">
    <property type="entry name" value="P-loop_NTPase"/>
</dbReference>
<gene>
    <name evidence="9" type="ORF">SLEP1_g54259</name>
</gene>
<keyword evidence="4" id="KW-0067">ATP-binding</keyword>
<dbReference type="GO" id="GO:0005524">
    <property type="term" value="F:ATP binding"/>
    <property type="evidence" value="ECO:0007669"/>
    <property type="project" value="UniProtKB-KW"/>
</dbReference>
<evidence type="ECO:0000256" key="4">
    <source>
        <dbReference type="ARBA" id="ARBA00022840"/>
    </source>
</evidence>
<evidence type="ECO:0000259" key="8">
    <source>
        <dbReference type="Pfam" id="PF23598"/>
    </source>
</evidence>
<evidence type="ECO:0000259" key="6">
    <source>
        <dbReference type="Pfam" id="PF18052"/>
    </source>
</evidence>
<feature type="domain" description="Disease resistance N-terminal" evidence="6">
    <location>
        <begin position="19"/>
        <end position="104"/>
    </location>
</feature>
<keyword evidence="2" id="KW-0547">Nucleotide-binding</keyword>